<feature type="compositionally biased region" description="Basic and acidic residues" evidence="9">
    <location>
        <begin position="112"/>
        <end position="133"/>
    </location>
</feature>
<evidence type="ECO:0000259" key="11">
    <source>
        <dbReference type="Pfam" id="PF07885"/>
    </source>
</evidence>
<reference evidence="12" key="2">
    <citation type="submission" date="2022-10" db="EMBL/GenBank/DDBJ databases">
        <authorList>
            <consortium name="ENA_rothamsted_submissions"/>
            <consortium name="culmorum"/>
            <person name="King R."/>
        </authorList>
    </citation>
    <scope>NUCLEOTIDE SEQUENCE</scope>
</reference>
<dbReference type="PANTHER" id="PTHR11003:SF257">
    <property type="entry name" value="POTASSIUM CHANNEL DOMAIN-CONTAINING PROTEIN"/>
    <property type="match status" value="1"/>
</dbReference>
<evidence type="ECO:0000256" key="2">
    <source>
        <dbReference type="ARBA" id="ARBA00022448"/>
    </source>
</evidence>
<dbReference type="PANTHER" id="PTHR11003">
    <property type="entry name" value="POTASSIUM CHANNEL, SUBFAMILY K"/>
    <property type="match status" value="1"/>
</dbReference>
<evidence type="ECO:0000313" key="13">
    <source>
        <dbReference type="Proteomes" id="UP001153714"/>
    </source>
</evidence>
<keyword evidence="5 8" id="KW-0406">Ion transport</keyword>
<keyword evidence="7 8" id="KW-0407">Ion channel</keyword>
<protein>
    <recommendedName>
        <fullName evidence="11">Potassium channel domain-containing protein</fullName>
    </recommendedName>
</protein>
<evidence type="ECO:0000256" key="10">
    <source>
        <dbReference type="SAM" id="Phobius"/>
    </source>
</evidence>
<feature type="domain" description="Potassium channel" evidence="11">
    <location>
        <begin position="395"/>
        <end position="478"/>
    </location>
</feature>
<keyword evidence="6 10" id="KW-0472">Membrane</keyword>
<reference evidence="12" key="1">
    <citation type="submission" date="2021-12" db="EMBL/GenBank/DDBJ databases">
        <authorList>
            <person name="King R."/>
        </authorList>
    </citation>
    <scope>NUCLEOTIDE SEQUENCE</scope>
</reference>
<dbReference type="Proteomes" id="UP001153714">
    <property type="component" value="Chromosome 3"/>
</dbReference>
<evidence type="ECO:0000313" key="12">
    <source>
        <dbReference type="EMBL" id="CAG9791522.1"/>
    </source>
</evidence>
<evidence type="ECO:0000256" key="7">
    <source>
        <dbReference type="ARBA" id="ARBA00023303"/>
    </source>
</evidence>
<dbReference type="GO" id="GO:0005886">
    <property type="term" value="C:plasma membrane"/>
    <property type="evidence" value="ECO:0007669"/>
    <property type="project" value="TreeGrafter"/>
</dbReference>
<proteinExistence type="inferred from homology"/>
<evidence type="ECO:0000256" key="1">
    <source>
        <dbReference type="ARBA" id="ARBA00004141"/>
    </source>
</evidence>
<dbReference type="OrthoDB" id="297496at2759"/>
<feature type="region of interest" description="Disordered" evidence="9">
    <location>
        <begin position="111"/>
        <end position="133"/>
    </location>
</feature>
<dbReference type="InterPro" id="IPR003280">
    <property type="entry name" value="2pore_dom_K_chnl"/>
</dbReference>
<sequence length="578" mass="65436">MDIDHVVLDKEAISRFEQYTLTKPSLNGGIPLDRCQDADSMASNSKKRAQTSRQKVVCCFCFKTTKYRRKQFIIGSLTNVVIFSILLAYTFLGSFIFLAIEGGVEMPARPRLLPDRQKTSPRDHNNTNKRHSEDDYEYNNLTLSANYFWDARSRAVENIWEITVSLNILYRENWTRLAAQEILKFQNELVQRVTTEMASQYGVSYREMALGEFGGSDVSNHYEEHEWNLALAFFYSLTVLTTIGYGNIAPRTILGKGVTIIYALIGIPLTLVYLSSVGSLLSKMARSVFSRALCCCLCSNCGYCCYDERRMAEKERRMKLKRQQEEMLNSQNTSKTPTEECYVLKPDSQKDLSISERPTTSTAKDDVISWPDTDSKLSMHGLSILAPVLLCLAAIFIYIIIGAVVLYKLDGLGIIDGFYFCFMALSTIGFGNIIPGMSYTTISGVRYYTTNSVTLWFCSAYTLTGLALTAMCFGVIHDEIIYRIKHQQKEWSQKGKSENLYSIMEDNSVVERNRIEIDNREVVIGVDENSTTVDESVDFPPPPPEEEIVTIVTKKEPKGFGNMVAYNALPEMLEHVNT</sequence>
<dbReference type="GO" id="GO:0015271">
    <property type="term" value="F:outward rectifier potassium channel activity"/>
    <property type="evidence" value="ECO:0007669"/>
    <property type="project" value="TreeGrafter"/>
</dbReference>
<dbReference type="EMBL" id="OU893334">
    <property type="protein sequence ID" value="CAG9791522.1"/>
    <property type="molecule type" value="Genomic_DNA"/>
</dbReference>
<dbReference type="PRINTS" id="PR01333">
    <property type="entry name" value="2POREKCHANEL"/>
</dbReference>
<feature type="transmembrane region" description="Helical" evidence="10">
    <location>
        <begin position="260"/>
        <end position="281"/>
    </location>
</feature>
<dbReference type="InterPro" id="IPR013099">
    <property type="entry name" value="K_chnl_dom"/>
</dbReference>
<organism evidence="12 13">
    <name type="scientific">Diatraea saccharalis</name>
    <name type="common">sugarcane borer</name>
    <dbReference type="NCBI Taxonomy" id="40085"/>
    <lineage>
        <taxon>Eukaryota</taxon>
        <taxon>Metazoa</taxon>
        <taxon>Ecdysozoa</taxon>
        <taxon>Arthropoda</taxon>
        <taxon>Hexapoda</taxon>
        <taxon>Insecta</taxon>
        <taxon>Pterygota</taxon>
        <taxon>Neoptera</taxon>
        <taxon>Endopterygota</taxon>
        <taxon>Lepidoptera</taxon>
        <taxon>Glossata</taxon>
        <taxon>Ditrysia</taxon>
        <taxon>Pyraloidea</taxon>
        <taxon>Crambidae</taxon>
        <taxon>Crambinae</taxon>
        <taxon>Diatraea</taxon>
    </lineage>
</organism>
<dbReference type="GO" id="GO:0030322">
    <property type="term" value="P:stabilization of membrane potential"/>
    <property type="evidence" value="ECO:0007669"/>
    <property type="project" value="TreeGrafter"/>
</dbReference>
<evidence type="ECO:0000256" key="5">
    <source>
        <dbReference type="ARBA" id="ARBA00023065"/>
    </source>
</evidence>
<keyword evidence="2 8" id="KW-0813">Transport</keyword>
<dbReference type="GO" id="GO:0022841">
    <property type="term" value="F:potassium ion leak channel activity"/>
    <property type="evidence" value="ECO:0007669"/>
    <property type="project" value="TreeGrafter"/>
</dbReference>
<dbReference type="AlphaFoldDB" id="A0A9N9WG66"/>
<accession>A0A9N9WG66</accession>
<comment type="similarity">
    <text evidence="8">Belongs to the two pore domain potassium channel (TC 1.A.1.8) family.</text>
</comment>
<feature type="transmembrane region" description="Helical" evidence="10">
    <location>
        <begin position="72"/>
        <end position="100"/>
    </location>
</feature>
<feature type="transmembrane region" description="Helical" evidence="10">
    <location>
        <begin position="454"/>
        <end position="476"/>
    </location>
</feature>
<feature type="transmembrane region" description="Helical" evidence="10">
    <location>
        <begin position="384"/>
        <end position="407"/>
    </location>
</feature>
<feature type="domain" description="Potassium channel" evidence="11">
    <location>
        <begin position="225"/>
        <end position="282"/>
    </location>
</feature>
<evidence type="ECO:0000256" key="3">
    <source>
        <dbReference type="ARBA" id="ARBA00022692"/>
    </source>
</evidence>
<feature type="transmembrane region" description="Helical" evidence="10">
    <location>
        <begin position="414"/>
        <end position="434"/>
    </location>
</feature>
<keyword evidence="4 10" id="KW-1133">Transmembrane helix</keyword>
<dbReference type="Gene3D" id="1.10.287.70">
    <property type="match status" value="1"/>
</dbReference>
<gene>
    <name evidence="12" type="ORF">DIATSA_LOCUS9131</name>
</gene>
<evidence type="ECO:0000256" key="8">
    <source>
        <dbReference type="RuleBase" id="RU003857"/>
    </source>
</evidence>
<name>A0A9N9WG66_9NEOP</name>
<evidence type="ECO:0000256" key="6">
    <source>
        <dbReference type="ARBA" id="ARBA00023136"/>
    </source>
</evidence>
<dbReference type="Pfam" id="PF07885">
    <property type="entry name" value="Ion_trans_2"/>
    <property type="match status" value="2"/>
</dbReference>
<feature type="transmembrane region" description="Helical" evidence="10">
    <location>
        <begin position="227"/>
        <end position="248"/>
    </location>
</feature>
<evidence type="ECO:0000256" key="4">
    <source>
        <dbReference type="ARBA" id="ARBA00022989"/>
    </source>
</evidence>
<dbReference type="SUPFAM" id="SSF81324">
    <property type="entry name" value="Voltage-gated potassium channels"/>
    <property type="match status" value="2"/>
</dbReference>
<evidence type="ECO:0000256" key="9">
    <source>
        <dbReference type="SAM" id="MobiDB-lite"/>
    </source>
</evidence>
<comment type="subcellular location">
    <subcellularLocation>
        <location evidence="1">Membrane</location>
        <topology evidence="1">Multi-pass membrane protein</topology>
    </subcellularLocation>
</comment>
<keyword evidence="3 8" id="KW-0812">Transmembrane</keyword>
<keyword evidence="13" id="KW-1185">Reference proteome</keyword>